<feature type="non-terminal residue" evidence="2">
    <location>
        <position position="1"/>
    </location>
</feature>
<dbReference type="EMBL" id="ML213507">
    <property type="protein sequence ID" value="TFK53516.1"/>
    <property type="molecule type" value="Genomic_DNA"/>
</dbReference>
<evidence type="ECO:0000313" key="2">
    <source>
        <dbReference type="EMBL" id="TFK53516.1"/>
    </source>
</evidence>
<keyword evidence="3" id="KW-1185">Reference proteome</keyword>
<evidence type="ECO:0000313" key="3">
    <source>
        <dbReference type="Proteomes" id="UP000305948"/>
    </source>
</evidence>
<reference evidence="2 3" key="1">
    <citation type="journal article" date="2019" name="Nat. Ecol. Evol.">
        <title>Megaphylogeny resolves global patterns of mushroom evolution.</title>
        <authorList>
            <person name="Varga T."/>
            <person name="Krizsan K."/>
            <person name="Foldi C."/>
            <person name="Dima B."/>
            <person name="Sanchez-Garcia M."/>
            <person name="Sanchez-Ramirez S."/>
            <person name="Szollosi G.J."/>
            <person name="Szarkandi J.G."/>
            <person name="Papp V."/>
            <person name="Albert L."/>
            <person name="Andreopoulos W."/>
            <person name="Angelini C."/>
            <person name="Antonin V."/>
            <person name="Barry K.W."/>
            <person name="Bougher N.L."/>
            <person name="Buchanan P."/>
            <person name="Buyck B."/>
            <person name="Bense V."/>
            <person name="Catcheside P."/>
            <person name="Chovatia M."/>
            <person name="Cooper J."/>
            <person name="Damon W."/>
            <person name="Desjardin D."/>
            <person name="Finy P."/>
            <person name="Geml J."/>
            <person name="Haridas S."/>
            <person name="Hughes K."/>
            <person name="Justo A."/>
            <person name="Karasinski D."/>
            <person name="Kautmanova I."/>
            <person name="Kiss B."/>
            <person name="Kocsube S."/>
            <person name="Kotiranta H."/>
            <person name="LaButti K.M."/>
            <person name="Lechner B.E."/>
            <person name="Liimatainen K."/>
            <person name="Lipzen A."/>
            <person name="Lukacs Z."/>
            <person name="Mihaltcheva S."/>
            <person name="Morgado L.N."/>
            <person name="Niskanen T."/>
            <person name="Noordeloos M.E."/>
            <person name="Ohm R.A."/>
            <person name="Ortiz-Santana B."/>
            <person name="Ovrebo C."/>
            <person name="Racz N."/>
            <person name="Riley R."/>
            <person name="Savchenko A."/>
            <person name="Shiryaev A."/>
            <person name="Soop K."/>
            <person name="Spirin V."/>
            <person name="Szebenyi C."/>
            <person name="Tomsovsky M."/>
            <person name="Tulloss R.E."/>
            <person name="Uehling J."/>
            <person name="Grigoriev I.V."/>
            <person name="Vagvolgyi C."/>
            <person name="Papp T."/>
            <person name="Martin F.M."/>
            <person name="Miettinen O."/>
            <person name="Hibbett D.S."/>
            <person name="Nagy L.G."/>
        </authorList>
    </citation>
    <scope>NUCLEOTIDE SEQUENCE [LARGE SCALE GENOMIC DNA]</scope>
    <source>
        <strain evidence="2 3">OMC1185</strain>
    </source>
</reference>
<dbReference type="InterPro" id="IPR046700">
    <property type="entry name" value="DUF6570"/>
</dbReference>
<dbReference type="Pfam" id="PF20209">
    <property type="entry name" value="DUF6570"/>
    <property type="match status" value="1"/>
</dbReference>
<protein>
    <recommendedName>
        <fullName evidence="1">DUF6570 domain-containing protein</fullName>
    </recommendedName>
</protein>
<sequence>FPPKSKDKKQLQQLIYNFCQDQGEEMINETGCAVCGVLYPTIYMKPIAEYVMFMDLLGGTSKNVTRKERIVPSEPIEPVTGPVLAHDCTHVCPECGNTLQTGQIPRNALANGLWIGKVPDALKNLTLAEQLMIAKVRHNRCVVRVAAGGLKMRANAIMFANPTPKIYDT</sequence>
<accession>A0A5C3NAM9</accession>
<feature type="non-terminal residue" evidence="2">
    <location>
        <position position="169"/>
    </location>
</feature>
<evidence type="ECO:0000259" key="1">
    <source>
        <dbReference type="Pfam" id="PF20209"/>
    </source>
</evidence>
<feature type="domain" description="DUF6570" evidence="1">
    <location>
        <begin position="102"/>
        <end position="166"/>
    </location>
</feature>
<organism evidence="2 3">
    <name type="scientific">Heliocybe sulcata</name>
    <dbReference type="NCBI Taxonomy" id="5364"/>
    <lineage>
        <taxon>Eukaryota</taxon>
        <taxon>Fungi</taxon>
        <taxon>Dikarya</taxon>
        <taxon>Basidiomycota</taxon>
        <taxon>Agaricomycotina</taxon>
        <taxon>Agaricomycetes</taxon>
        <taxon>Gloeophyllales</taxon>
        <taxon>Gloeophyllaceae</taxon>
        <taxon>Heliocybe</taxon>
    </lineage>
</organism>
<dbReference type="OrthoDB" id="3202965at2759"/>
<dbReference type="AlphaFoldDB" id="A0A5C3NAM9"/>
<gene>
    <name evidence="2" type="ORF">OE88DRAFT_1613320</name>
</gene>
<name>A0A5C3NAM9_9AGAM</name>
<proteinExistence type="predicted"/>
<dbReference type="Proteomes" id="UP000305948">
    <property type="component" value="Unassembled WGS sequence"/>
</dbReference>